<keyword evidence="18" id="KW-0234">DNA repair</keyword>
<feature type="region of interest" description="Disordered" evidence="23">
    <location>
        <begin position="222"/>
        <end position="274"/>
    </location>
</feature>
<keyword evidence="13" id="KW-0007">Acetylation</keyword>
<keyword evidence="17" id="KW-0508">mRNA splicing</keyword>
<name>A0AAN9A4G6_HALRR</name>
<comment type="caution">
    <text evidence="25">The sequence shown here is derived from an EMBL/GenBank/DDBJ whole genome shotgun (WGS) entry which is preliminary data.</text>
</comment>
<feature type="compositionally biased region" description="Basic and acidic residues" evidence="23">
    <location>
        <begin position="16"/>
        <end position="26"/>
    </location>
</feature>
<keyword evidence="10" id="KW-0227">DNA damage</keyword>
<evidence type="ECO:0000256" key="16">
    <source>
        <dbReference type="ARBA" id="ARBA00023163"/>
    </source>
</evidence>
<keyword evidence="16" id="KW-0804">Transcription</keyword>
<keyword evidence="19" id="KW-0539">Nucleus</keyword>
<reference evidence="25 26" key="1">
    <citation type="submission" date="2023-11" db="EMBL/GenBank/DDBJ databases">
        <title>Halocaridina rubra genome assembly.</title>
        <authorList>
            <person name="Smith C."/>
        </authorList>
    </citation>
    <scope>NUCLEOTIDE SEQUENCE [LARGE SCALE GENOMIC DNA]</scope>
    <source>
        <strain evidence="25">EP-1</strain>
        <tissue evidence="25">Whole</tissue>
    </source>
</reference>
<dbReference type="FunFam" id="3.30.70.330:FF:000202">
    <property type="entry name" value="HIV Tat-specific factor 1"/>
    <property type="match status" value="1"/>
</dbReference>
<evidence type="ECO:0000256" key="5">
    <source>
        <dbReference type="ARBA" id="ARBA00022499"/>
    </source>
</evidence>
<evidence type="ECO:0000256" key="10">
    <source>
        <dbReference type="ARBA" id="ARBA00022763"/>
    </source>
</evidence>
<dbReference type="SMART" id="SM00360">
    <property type="entry name" value="RRM"/>
    <property type="match status" value="2"/>
</dbReference>
<evidence type="ECO:0000256" key="20">
    <source>
        <dbReference type="ARBA" id="ARBA00062124"/>
    </source>
</evidence>
<keyword evidence="6" id="KW-0597">Phosphoprotein</keyword>
<dbReference type="GO" id="GO:0006281">
    <property type="term" value="P:DNA repair"/>
    <property type="evidence" value="ECO:0007669"/>
    <property type="project" value="UniProtKB-KW"/>
</dbReference>
<evidence type="ECO:0000256" key="4">
    <source>
        <dbReference type="ARBA" id="ARBA00022454"/>
    </source>
</evidence>
<evidence type="ECO:0000256" key="21">
    <source>
        <dbReference type="ARBA" id="ARBA00073773"/>
    </source>
</evidence>
<keyword evidence="14" id="KW-0805">Transcription regulation</keyword>
<dbReference type="GO" id="GO:0005686">
    <property type="term" value="C:U2 snRNP"/>
    <property type="evidence" value="ECO:0007669"/>
    <property type="project" value="TreeGrafter"/>
</dbReference>
<accession>A0AAN9A4G6</accession>
<evidence type="ECO:0000256" key="14">
    <source>
        <dbReference type="ARBA" id="ARBA00023015"/>
    </source>
</evidence>
<dbReference type="PANTHER" id="PTHR15608">
    <property type="entry name" value="SPLICING FACTOR U2AF-ASSOCIATED PROTEIN 2"/>
    <property type="match status" value="1"/>
</dbReference>
<keyword evidence="12 22" id="KW-0694">RNA-binding</keyword>
<keyword evidence="26" id="KW-1185">Reference proteome</keyword>
<keyword evidence="7" id="KW-0507">mRNA processing</keyword>
<keyword evidence="11" id="KW-0832">Ubl conjugation</keyword>
<dbReference type="PROSITE" id="PS50102">
    <property type="entry name" value="RRM"/>
    <property type="match status" value="2"/>
</dbReference>
<dbReference type="InterPro" id="IPR012677">
    <property type="entry name" value="Nucleotide-bd_a/b_plait_sf"/>
</dbReference>
<dbReference type="GO" id="GO:0005694">
    <property type="term" value="C:chromosome"/>
    <property type="evidence" value="ECO:0007669"/>
    <property type="project" value="UniProtKB-SubCell"/>
</dbReference>
<evidence type="ECO:0000256" key="2">
    <source>
        <dbReference type="ARBA" id="ARBA00004286"/>
    </source>
</evidence>
<evidence type="ECO:0000313" key="25">
    <source>
        <dbReference type="EMBL" id="KAK7074648.1"/>
    </source>
</evidence>
<sequence>MEGQGGTTYNALNSKFEPKEGEEKNLVKIPKMETTSDNTTSDSSYGKANKSENGNNAKMVSHSDNSNSKLSLETHKPKNGEEKGVSEEEVSEHNQYEVVDGKYYYTDSQSGQKYVYDGSSRNWVSINDQEVKTDEDGRTYYYADNLYLCRDAEGNVFYLNKNNEWVPWDSGSSSDSKTVGNGNTSKWYFYQGDDTFYRDKMSGVVYKLNKDNNDWEVFEGKVNAKRPRTNPDEEFDSDEDSAEEDTSSSAPPGARNDPSIEYDGATYTKRDPGDNMMYEWDVHRRAWFPKLDEDFMATYQLSYGFNPDGSKNENPLKFDDDHEDDIVDKEENKNQQKPNQAKKKPTWFEMDDTQNTKVYISNLPDSTTEEEFVELMSKCGMILKNPDTDKYKIKMYHDSQGNFKGDALCTYIKRESVELAIQILDDYLVGNQKIHVERAKFELKGEYNPKLKPPKKKKKELEKMQRKQEKLFDWRPEPLRGQRQKHERSVIIRNVFSPKEFENNMEKILTHKESIRNQCQNFGHVTKLEIFDLHPDGVMQITFQEVEAADMCVATLNNRLYLGRTLSVTTWDGREKFRVEETKEQREERLKKWDKFLEADKST</sequence>
<evidence type="ECO:0000256" key="23">
    <source>
        <dbReference type="SAM" id="MobiDB-lite"/>
    </source>
</evidence>
<dbReference type="InterPro" id="IPR034392">
    <property type="entry name" value="TatSF1-like_RRM1"/>
</dbReference>
<feature type="region of interest" description="Disordered" evidence="23">
    <location>
        <begin position="1"/>
        <end position="94"/>
    </location>
</feature>
<dbReference type="InterPro" id="IPR034393">
    <property type="entry name" value="TatSF1-like"/>
</dbReference>
<evidence type="ECO:0000256" key="6">
    <source>
        <dbReference type="ARBA" id="ARBA00022553"/>
    </source>
</evidence>
<comment type="subcellular location">
    <subcellularLocation>
        <location evidence="2">Chromosome</location>
    </subcellularLocation>
    <subcellularLocation>
        <location evidence="1">Nucleus</location>
    </subcellularLocation>
</comment>
<dbReference type="Pfam" id="PF00076">
    <property type="entry name" value="RRM_1"/>
    <property type="match status" value="1"/>
</dbReference>
<feature type="domain" description="RRM" evidence="24">
    <location>
        <begin position="356"/>
        <end position="441"/>
    </location>
</feature>
<keyword evidence="8" id="KW-0747">Spliceosome</keyword>
<feature type="compositionally biased region" description="Low complexity" evidence="23">
    <location>
        <begin position="35"/>
        <end position="44"/>
    </location>
</feature>
<dbReference type="GO" id="GO:0003723">
    <property type="term" value="F:RNA binding"/>
    <property type="evidence" value="ECO:0007669"/>
    <property type="project" value="UniProtKB-UniRule"/>
</dbReference>
<dbReference type="Gene3D" id="3.30.70.330">
    <property type="match status" value="2"/>
</dbReference>
<dbReference type="CDD" id="cd12282">
    <property type="entry name" value="RRM2_TatSF1_like"/>
    <property type="match status" value="1"/>
</dbReference>
<evidence type="ECO:0000256" key="22">
    <source>
        <dbReference type="PROSITE-ProRule" id="PRU00176"/>
    </source>
</evidence>
<organism evidence="25 26">
    <name type="scientific">Halocaridina rubra</name>
    <name type="common">Hawaiian red shrimp</name>
    <dbReference type="NCBI Taxonomy" id="373956"/>
    <lineage>
        <taxon>Eukaryota</taxon>
        <taxon>Metazoa</taxon>
        <taxon>Ecdysozoa</taxon>
        <taxon>Arthropoda</taxon>
        <taxon>Crustacea</taxon>
        <taxon>Multicrustacea</taxon>
        <taxon>Malacostraca</taxon>
        <taxon>Eumalacostraca</taxon>
        <taxon>Eucarida</taxon>
        <taxon>Decapoda</taxon>
        <taxon>Pleocyemata</taxon>
        <taxon>Caridea</taxon>
        <taxon>Atyoidea</taxon>
        <taxon>Atyidae</taxon>
        <taxon>Halocaridina</taxon>
    </lineage>
</organism>
<dbReference type="InterPro" id="IPR035979">
    <property type="entry name" value="RBD_domain_sf"/>
</dbReference>
<dbReference type="PANTHER" id="PTHR15608:SF0">
    <property type="entry name" value="HIV TAT-SPECIFIC FACTOR 1"/>
    <property type="match status" value="1"/>
</dbReference>
<dbReference type="GO" id="GO:0005684">
    <property type="term" value="C:U2-type spliceosomal complex"/>
    <property type="evidence" value="ECO:0007669"/>
    <property type="project" value="TreeGrafter"/>
</dbReference>
<evidence type="ECO:0000256" key="11">
    <source>
        <dbReference type="ARBA" id="ARBA00022843"/>
    </source>
</evidence>
<evidence type="ECO:0000256" key="1">
    <source>
        <dbReference type="ARBA" id="ARBA00004123"/>
    </source>
</evidence>
<protein>
    <recommendedName>
        <fullName evidence="21">17S U2 SnRNP complex component HTATSF1</fullName>
    </recommendedName>
</protein>
<gene>
    <name evidence="25" type="primary">HTATSF1_2</name>
    <name evidence="25" type="ORF">SK128_025414</name>
</gene>
<evidence type="ECO:0000256" key="17">
    <source>
        <dbReference type="ARBA" id="ARBA00023187"/>
    </source>
</evidence>
<evidence type="ECO:0000256" key="9">
    <source>
        <dbReference type="ARBA" id="ARBA00022737"/>
    </source>
</evidence>
<keyword evidence="4" id="KW-0158">Chromosome</keyword>
<evidence type="ECO:0000256" key="18">
    <source>
        <dbReference type="ARBA" id="ARBA00023204"/>
    </source>
</evidence>
<dbReference type="SUPFAM" id="SSF54928">
    <property type="entry name" value="RNA-binding domain, RBD"/>
    <property type="match status" value="1"/>
</dbReference>
<dbReference type="InterPro" id="IPR000504">
    <property type="entry name" value="RRM_dom"/>
</dbReference>
<feature type="compositionally biased region" description="Polar residues" evidence="23">
    <location>
        <begin position="51"/>
        <end position="71"/>
    </location>
</feature>
<dbReference type="Proteomes" id="UP001381693">
    <property type="component" value="Unassembled WGS sequence"/>
</dbReference>
<evidence type="ECO:0000256" key="15">
    <source>
        <dbReference type="ARBA" id="ARBA00023159"/>
    </source>
</evidence>
<dbReference type="CDD" id="cd12281">
    <property type="entry name" value="RRM1_TatSF1_like"/>
    <property type="match status" value="1"/>
</dbReference>
<evidence type="ECO:0000256" key="8">
    <source>
        <dbReference type="ARBA" id="ARBA00022728"/>
    </source>
</evidence>
<feature type="compositionally biased region" description="Acidic residues" evidence="23">
    <location>
        <begin position="232"/>
        <end position="246"/>
    </location>
</feature>
<dbReference type="GO" id="GO:0000398">
    <property type="term" value="P:mRNA splicing, via spliceosome"/>
    <property type="evidence" value="ECO:0007669"/>
    <property type="project" value="InterPro"/>
</dbReference>
<comment type="subunit">
    <text evidence="20">Component of the 17S U2 SnRNP complex, a ribonucleoprotein complex that contains small nuclear RNA (snRNA) U2 and a number of specific proteins. Within the 17S U2 SnRNP complex, interacts (via UHM region) directly with SF3B1. Component of a complex which is at least composed of HTATSF1/Tat-SF1, the P-TEFb complex components CDK9 and CCNT1, RNA polymerase II, SUPT5H, and NCL/nucleolin. Interacts with GTF2F2/RAP30 and POLR2A. Interacts with TCERG1/CA150. Interacts with (poly-ADP-ribosylated) RPA1; promoting HTATSF1 recruitment to DNA damage sites. Interacts (when phosphorylated) with TOPBP1; promoting recruitment of TOPBP1 to DNA damage sites during S-phase.</text>
</comment>
<comment type="similarity">
    <text evidence="3">Belongs to the HTATSF1 family.</text>
</comment>
<dbReference type="EMBL" id="JAXCGZ010011503">
    <property type="protein sequence ID" value="KAK7074648.1"/>
    <property type="molecule type" value="Genomic_DNA"/>
</dbReference>
<evidence type="ECO:0000313" key="26">
    <source>
        <dbReference type="Proteomes" id="UP001381693"/>
    </source>
</evidence>
<dbReference type="FunFam" id="3.30.70.330:FF:000105">
    <property type="entry name" value="HIV Tat-specific factor 1 homolog"/>
    <property type="match status" value="1"/>
</dbReference>
<keyword evidence="15" id="KW-0010">Activator</keyword>
<feature type="compositionally biased region" description="Basic and acidic residues" evidence="23">
    <location>
        <begin position="72"/>
        <end position="94"/>
    </location>
</feature>
<evidence type="ECO:0000256" key="19">
    <source>
        <dbReference type="ARBA" id="ARBA00023242"/>
    </source>
</evidence>
<evidence type="ECO:0000259" key="24">
    <source>
        <dbReference type="PROSITE" id="PS50102"/>
    </source>
</evidence>
<evidence type="ECO:0000256" key="13">
    <source>
        <dbReference type="ARBA" id="ARBA00022990"/>
    </source>
</evidence>
<evidence type="ECO:0000256" key="7">
    <source>
        <dbReference type="ARBA" id="ARBA00022664"/>
    </source>
</evidence>
<evidence type="ECO:0000256" key="3">
    <source>
        <dbReference type="ARBA" id="ARBA00007747"/>
    </source>
</evidence>
<dbReference type="AlphaFoldDB" id="A0AAN9A4G6"/>
<evidence type="ECO:0000256" key="12">
    <source>
        <dbReference type="ARBA" id="ARBA00022884"/>
    </source>
</evidence>
<keyword evidence="9" id="KW-0677">Repeat</keyword>
<proteinExistence type="inferred from homology"/>
<keyword evidence="5" id="KW-1017">Isopeptide bond</keyword>
<feature type="domain" description="RRM" evidence="24">
    <location>
        <begin position="488"/>
        <end position="573"/>
    </location>
</feature>